<evidence type="ECO:0000256" key="5">
    <source>
        <dbReference type="HAMAP-Rule" id="MF_00378"/>
    </source>
</evidence>
<evidence type="ECO:0000259" key="9">
    <source>
        <dbReference type="Pfam" id="PF13742"/>
    </source>
</evidence>
<comment type="catalytic activity">
    <reaction evidence="5 6">
        <text>Exonucleolytic cleavage in either 5'- to 3'- or 3'- to 5'-direction to yield nucleoside 5'-phosphates.</text>
        <dbReference type="EC" id="3.1.11.6"/>
    </reaction>
</comment>
<dbReference type="EMBL" id="PGTM01000029">
    <property type="protein sequence ID" value="PJF36826.1"/>
    <property type="molecule type" value="Genomic_DNA"/>
</dbReference>
<feature type="domain" description="Exonuclease VII large subunit C-terminal" evidence="8">
    <location>
        <begin position="126"/>
        <end position="340"/>
    </location>
</feature>
<dbReference type="GO" id="GO:0005737">
    <property type="term" value="C:cytoplasm"/>
    <property type="evidence" value="ECO:0007669"/>
    <property type="project" value="UniProtKB-SubCell"/>
</dbReference>
<dbReference type="GO" id="GO:0008855">
    <property type="term" value="F:exodeoxyribonuclease VII activity"/>
    <property type="evidence" value="ECO:0007669"/>
    <property type="project" value="UniProtKB-UniRule"/>
</dbReference>
<keyword evidence="2 5" id="KW-0540">Nuclease</keyword>
<dbReference type="CDD" id="cd04489">
    <property type="entry name" value="ExoVII_LU_OBF"/>
    <property type="match status" value="1"/>
</dbReference>
<evidence type="ECO:0000313" key="11">
    <source>
        <dbReference type="Proteomes" id="UP000229681"/>
    </source>
</evidence>
<evidence type="ECO:0000256" key="2">
    <source>
        <dbReference type="ARBA" id="ARBA00022722"/>
    </source>
</evidence>
<keyword evidence="3 5" id="KW-0378">Hydrolase</keyword>
<comment type="caution">
    <text evidence="10">The sequence shown here is derived from an EMBL/GenBank/DDBJ whole genome shotgun (WGS) entry which is preliminary data.</text>
</comment>
<dbReference type="GO" id="GO:0006308">
    <property type="term" value="P:DNA catabolic process"/>
    <property type="evidence" value="ECO:0007669"/>
    <property type="project" value="UniProtKB-UniRule"/>
</dbReference>
<keyword evidence="7" id="KW-0175">Coiled coil</keyword>
<evidence type="ECO:0000256" key="6">
    <source>
        <dbReference type="RuleBase" id="RU004355"/>
    </source>
</evidence>
<reference evidence="10 11" key="1">
    <citation type="submission" date="2017-11" db="EMBL/GenBank/DDBJ databases">
        <title>Evolution of Phototrophy in the Chloroflexi Phylum Driven by Horizontal Gene Transfer.</title>
        <authorList>
            <person name="Ward L.M."/>
            <person name="Hemp J."/>
            <person name="Shih P.M."/>
            <person name="Mcglynn S.E."/>
            <person name="Fischer W."/>
        </authorList>
    </citation>
    <scope>NUCLEOTIDE SEQUENCE [LARGE SCALE GENOMIC DNA]</scope>
    <source>
        <strain evidence="10">JP3_13</strain>
    </source>
</reference>
<dbReference type="EC" id="3.1.11.6" evidence="5"/>
<name>A0A2M8PH15_9CHLR</name>
<evidence type="ECO:0000256" key="3">
    <source>
        <dbReference type="ARBA" id="ARBA00022801"/>
    </source>
</evidence>
<dbReference type="NCBIfam" id="TIGR00237">
    <property type="entry name" value="xseA"/>
    <property type="match status" value="1"/>
</dbReference>
<dbReference type="InterPro" id="IPR003753">
    <property type="entry name" value="Exonuc_VII_L"/>
</dbReference>
<gene>
    <name evidence="5 10" type="primary">xseA</name>
    <name evidence="10" type="ORF">CUN49_03510</name>
</gene>
<comment type="function">
    <text evidence="5">Bidirectionally degrades single-stranded DNA into large acid-insoluble oligonucleotides, which are then degraded further into small acid-soluble oligonucleotides.</text>
</comment>
<evidence type="ECO:0000259" key="8">
    <source>
        <dbReference type="Pfam" id="PF02601"/>
    </source>
</evidence>
<keyword evidence="1 5" id="KW-0963">Cytoplasm</keyword>
<dbReference type="GO" id="GO:0003676">
    <property type="term" value="F:nucleic acid binding"/>
    <property type="evidence" value="ECO:0007669"/>
    <property type="project" value="InterPro"/>
</dbReference>
<feature type="coiled-coil region" evidence="7">
    <location>
        <begin position="266"/>
        <end position="301"/>
    </location>
</feature>
<dbReference type="Pfam" id="PF13742">
    <property type="entry name" value="tRNA_anti_2"/>
    <property type="match status" value="1"/>
</dbReference>
<comment type="subunit">
    <text evidence="5">Heterooligomer composed of large and small subunits.</text>
</comment>
<proteinExistence type="inferred from homology"/>
<dbReference type="AlphaFoldDB" id="A0A2M8PH15"/>
<dbReference type="PANTHER" id="PTHR30008">
    <property type="entry name" value="EXODEOXYRIBONUCLEASE 7 LARGE SUBUNIT"/>
    <property type="match status" value="1"/>
</dbReference>
<evidence type="ECO:0000256" key="7">
    <source>
        <dbReference type="SAM" id="Coils"/>
    </source>
</evidence>
<dbReference type="Proteomes" id="UP000229681">
    <property type="component" value="Unassembled WGS sequence"/>
</dbReference>
<dbReference type="GO" id="GO:0009318">
    <property type="term" value="C:exodeoxyribonuclease VII complex"/>
    <property type="evidence" value="ECO:0007669"/>
    <property type="project" value="UniProtKB-UniRule"/>
</dbReference>
<comment type="similarity">
    <text evidence="5 6">Belongs to the XseA family.</text>
</comment>
<accession>A0A2M8PH15</accession>
<evidence type="ECO:0000256" key="1">
    <source>
        <dbReference type="ARBA" id="ARBA00022490"/>
    </source>
</evidence>
<sequence>MSDIRIFSVSALNAYMRRLIESDQLLQDVWIEGEVSNFRTPSSGHLYFTLKDAYAELRVVVWRDKVQRLTHQPQNGERIRAHGHVNVYAQGGTYQLHADAVQLAAVQGDLMAQFRALWAKLEAEGLFRPELKRALPRFPRRIGVVTAEGTAAFQDVCNVLRRRYPLAEIWLSPAPVQGPEAAPRLIAALQQVDALGVDVILLVRGGGSTEDLWCFNDEQLARTLRTTRAPVITGIGHEIDTTLVDGTADQRAPTPSAAAEMATPDIANLRDELARYSERMKNALMSRLQQARVELDGVKQALRLVSPRARLEGERQRLDVLSLRLEHAMRAYLQRTAERLAVQARALEHANPLSLLARGYAIVSDPTTGKPITSAAQAMPNADLNVQLASGYLQVRVRQRTLPVDSTERPTR</sequence>
<dbReference type="InterPro" id="IPR025824">
    <property type="entry name" value="OB-fold_nuc-bd_dom"/>
</dbReference>
<feature type="domain" description="OB-fold nucleic acid binding" evidence="9">
    <location>
        <begin position="7"/>
        <end position="101"/>
    </location>
</feature>
<organism evidence="10 11">
    <name type="scientific">Candidatus Thermofonsia Clade 1 bacterium</name>
    <dbReference type="NCBI Taxonomy" id="2364210"/>
    <lineage>
        <taxon>Bacteria</taxon>
        <taxon>Bacillati</taxon>
        <taxon>Chloroflexota</taxon>
        <taxon>Candidatus Thermofontia</taxon>
        <taxon>Candidatus Thermofonsia Clade 1</taxon>
    </lineage>
</organism>
<dbReference type="PANTHER" id="PTHR30008:SF0">
    <property type="entry name" value="EXODEOXYRIBONUCLEASE 7 LARGE SUBUNIT"/>
    <property type="match status" value="1"/>
</dbReference>
<dbReference type="HAMAP" id="MF_00378">
    <property type="entry name" value="Exonuc_7_L"/>
    <property type="match status" value="1"/>
</dbReference>
<evidence type="ECO:0000313" key="10">
    <source>
        <dbReference type="EMBL" id="PJF36826.1"/>
    </source>
</evidence>
<protein>
    <recommendedName>
        <fullName evidence="5">Exodeoxyribonuclease 7 large subunit</fullName>
        <ecNumber evidence="5">3.1.11.6</ecNumber>
    </recommendedName>
    <alternativeName>
        <fullName evidence="5">Exodeoxyribonuclease VII large subunit</fullName>
        <shortName evidence="5">Exonuclease VII large subunit</shortName>
    </alternativeName>
</protein>
<keyword evidence="4 5" id="KW-0269">Exonuclease</keyword>
<dbReference type="Pfam" id="PF02601">
    <property type="entry name" value="Exonuc_VII_L"/>
    <property type="match status" value="1"/>
</dbReference>
<comment type="subcellular location">
    <subcellularLocation>
        <location evidence="5 6">Cytoplasm</location>
    </subcellularLocation>
</comment>
<evidence type="ECO:0000256" key="4">
    <source>
        <dbReference type="ARBA" id="ARBA00022839"/>
    </source>
</evidence>
<dbReference type="Gene3D" id="2.40.50.1010">
    <property type="match status" value="1"/>
</dbReference>
<dbReference type="InterPro" id="IPR020579">
    <property type="entry name" value="Exonuc_VII_lsu_C"/>
</dbReference>